<evidence type="ECO:0000256" key="2">
    <source>
        <dbReference type="ARBA" id="ARBA00023186"/>
    </source>
</evidence>
<name>A0A5B0E3A6_9MICC</name>
<comment type="subcellular location">
    <subcellularLocation>
        <location evidence="3">Cytoplasm</location>
    </subcellularLocation>
</comment>
<dbReference type="RefSeq" id="WP_149621025.1">
    <property type="nucleotide sequence ID" value="NZ_VOBL01000035.1"/>
</dbReference>
<dbReference type="InterPro" id="IPR002639">
    <property type="entry name" value="UreF"/>
</dbReference>
<dbReference type="PANTHER" id="PTHR33620:SF1">
    <property type="entry name" value="UREASE ACCESSORY PROTEIN F"/>
    <property type="match status" value="1"/>
</dbReference>
<dbReference type="PIRSF" id="PIRSF009467">
    <property type="entry name" value="Ureas_acces_UreF"/>
    <property type="match status" value="1"/>
</dbReference>
<proteinExistence type="inferred from homology"/>
<evidence type="ECO:0000256" key="3">
    <source>
        <dbReference type="HAMAP-Rule" id="MF_01385"/>
    </source>
</evidence>
<comment type="caution">
    <text evidence="4">The sequence shown here is derived from an EMBL/GenBank/DDBJ whole genome shotgun (WGS) entry which is preliminary data.</text>
</comment>
<keyword evidence="3" id="KW-0963">Cytoplasm</keyword>
<dbReference type="AlphaFoldDB" id="A0A5B0E3A6"/>
<dbReference type="GO" id="GO:0016151">
    <property type="term" value="F:nickel cation binding"/>
    <property type="evidence" value="ECO:0007669"/>
    <property type="project" value="UniProtKB-UniRule"/>
</dbReference>
<dbReference type="Gene3D" id="1.10.4190.10">
    <property type="entry name" value="Urease accessory protein UreF"/>
    <property type="match status" value="1"/>
</dbReference>
<dbReference type="InterPro" id="IPR038277">
    <property type="entry name" value="UreF_sf"/>
</dbReference>
<dbReference type="PANTHER" id="PTHR33620">
    <property type="entry name" value="UREASE ACCESSORY PROTEIN F"/>
    <property type="match status" value="1"/>
</dbReference>
<dbReference type="OrthoDB" id="9798772at2"/>
<dbReference type="HAMAP" id="MF_01385">
    <property type="entry name" value="UreF"/>
    <property type="match status" value="1"/>
</dbReference>
<evidence type="ECO:0000313" key="4">
    <source>
        <dbReference type="EMBL" id="KAA0973146.1"/>
    </source>
</evidence>
<comment type="similarity">
    <text evidence="3">Belongs to the UreF family.</text>
</comment>
<keyword evidence="1 3" id="KW-0996">Nickel insertion</keyword>
<evidence type="ECO:0000256" key="1">
    <source>
        <dbReference type="ARBA" id="ARBA00022988"/>
    </source>
</evidence>
<comment type="function">
    <text evidence="3">Required for maturation of urease via the functional incorporation of the urease nickel metallocenter.</text>
</comment>
<reference evidence="4 5" key="1">
    <citation type="submission" date="2019-07" db="EMBL/GenBank/DDBJ databases">
        <title>Analysis of the biochemical properties, biological activity and biotechnological potential of siderophores and biosurfactants produced by Antarctic psychrotolerant bacteria.</title>
        <authorList>
            <person name="Styczynski M."/>
            <person name="Krucon T."/>
            <person name="Decewicz P."/>
            <person name="Dziewit L."/>
        </authorList>
    </citation>
    <scope>NUCLEOTIDE SEQUENCE [LARGE SCALE GENOMIC DNA]</scope>
    <source>
        <strain evidence="4 5">ANT_H27</strain>
    </source>
</reference>
<dbReference type="Proteomes" id="UP000323856">
    <property type="component" value="Unassembled WGS sequence"/>
</dbReference>
<dbReference type="Pfam" id="PF01730">
    <property type="entry name" value="UreF"/>
    <property type="match status" value="1"/>
</dbReference>
<gene>
    <name evidence="3" type="primary">ureF</name>
    <name evidence="4" type="ORF">FQ154_19560</name>
</gene>
<accession>A0A5B0E3A6</accession>
<keyword evidence="2 3" id="KW-0143">Chaperone</keyword>
<protein>
    <recommendedName>
        <fullName evidence="3">Urease accessory protein UreF</fullName>
    </recommendedName>
</protein>
<organism evidence="4 5">
    <name type="scientific">Paeniglutamicibacter gangotriensis</name>
    <dbReference type="NCBI Taxonomy" id="254787"/>
    <lineage>
        <taxon>Bacteria</taxon>
        <taxon>Bacillati</taxon>
        <taxon>Actinomycetota</taxon>
        <taxon>Actinomycetes</taxon>
        <taxon>Micrococcales</taxon>
        <taxon>Micrococcaceae</taxon>
        <taxon>Paeniglutamicibacter</taxon>
    </lineage>
</organism>
<dbReference type="GO" id="GO:0005737">
    <property type="term" value="C:cytoplasm"/>
    <property type="evidence" value="ECO:0007669"/>
    <property type="project" value="UniProtKB-SubCell"/>
</dbReference>
<sequence length="233" mass="24624">MPNTPTSPAAGHLLTLLQLSDSALPTGSFSHSLGLESYLSTEAVHDEASFTLWLEKFLSQSLAYTDGLTVRLAYEAAGGAELARIDALVTAAAVPRQIREAGVKMGARMLHVATNVFPTPELEEYRLQVQSGACSGHPGIAFALGARGAGAPCADTVAAYLFSTITSLTQNAIRGIPIGQNAGQRVLRAMHAPVLQTVDMIFGLEAQDLGAAAPGLEIAQMRHEHLRARMFMS</sequence>
<comment type="subunit">
    <text evidence="3">UreD, UreF and UreG form a complex that acts as a GTP-hydrolysis-dependent molecular chaperone, activating the urease apoprotein by helping to assemble the nickel containing metallocenter of UreC. The UreE protein probably delivers the nickel.</text>
</comment>
<evidence type="ECO:0000313" key="5">
    <source>
        <dbReference type="Proteomes" id="UP000323856"/>
    </source>
</evidence>
<dbReference type="EMBL" id="VOBL01000035">
    <property type="protein sequence ID" value="KAA0973146.1"/>
    <property type="molecule type" value="Genomic_DNA"/>
</dbReference>